<dbReference type="PANTHER" id="PTHR17630">
    <property type="entry name" value="DIENELACTONE HYDROLASE"/>
    <property type="match status" value="1"/>
</dbReference>
<gene>
    <name evidence="4" type="ORF">V8G54_016620</name>
</gene>
<dbReference type="AlphaFoldDB" id="A0AAQ3NKK0"/>
<organism evidence="4 5">
    <name type="scientific">Vigna mungo</name>
    <name type="common">Black gram</name>
    <name type="synonym">Phaseolus mungo</name>
    <dbReference type="NCBI Taxonomy" id="3915"/>
    <lineage>
        <taxon>Eukaryota</taxon>
        <taxon>Viridiplantae</taxon>
        <taxon>Streptophyta</taxon>
        <taxon>Embryophyta</taxon>
        <taxon>Tracheophyta</taxon>
        <taxon>Spermatophyta</taxon>
        <taxon>Magnoliopsida</taxon>
        <taxon>eudicotyledons</taxon>
        <taxon>Gunneridae</taxon>
        <taxon>Pentapetalae</taxon>
        <taxon>rosids</taxon>
        <taxon>fabids</taxon>
        <taxon>Fabales</taxon>
        <taxon>Fabaceae</taxon>
        <taxon>Papilionoideae</taxon>
        <taxon>50 kb inversion clade</taxon>
        <taxon>NPAAA clade</taxon>
        <taxon>indigoferoid/millettioid clade</taxon>
        <taxon>Phaseoleae</taxon>
        <taxon>Vigna</taxon>
    </lineage>
</organism>
<evidence type="ECO:0000256" key="2">
    <source>
        <dbReference type="ARBA" id="ARBA00022490"/>
    </source>
</evidence>
<feature type="domain" description="Dienelactone hydrolase" evidence="3">
    <location>
        <begin position="33"/>
        <end position="238"/>
    </location>
</feature>
<dbReference type="PANTHER" id="PTHR17630:SF97">
    <property type="entry name" value="ENDO-1,31,4-BETA-D-GLUCANASE-LIKE"/>
    <property type="match status" value="1"/>
</dbReference>
<dbReference type="Gene3D" id="3.40.50.1820">
    <property type="entry name" value="alpha/beta hydrolase"/>
    <property type="match status" value="2"/>
</dbReference>
<evidence type="ECO:0000313" key="4">
    <source>
        <dbReference type="EMBL" id="WVZ12090.1"/>
    </source>
</evidence>
<reference evidence="4 5" key="1">
    <citation type="journal article" date="2023" name="Life. Sci Alliance">
        <title>Evolutionary insights into 3D genome organization and epigenetic landscape of Vigna mungo.</title>
        <authorList>
            <person name="Junaid A."/>
            <person name="Singh B."/>
            <person name="Bhatia S."/>
        </authorList>
    </citation>
    <scope>NUCLEOTIDE SEQUENCE [LARGE SCALE GENOMIC DNA]</scope>
    <source>
        <strain evidence="4">Urdbean</strain>
    </source>
</reference>
<dbReference type="EMBL" id="CP144696">
    <property type="protein sequence ID" value="WVZ12090.1"/>
    <property type="molecule type" value="Genomic_DNA"/>
</dbReference>
<protein>
    <recommendedName>
        <fullName evidence="3">Dienelactone hydrolase domain-containing protein</fullName>
    </recommendedName>
</protein>
<dbReference type="Pfam" id="PF01738">
    <property type="entry name" value="DLH"/>
    <property type="match status" value="2"/>
</dbReference>
<evidence type="ECO:0000313" key="5">
    <source>
        <dbReference type="Proteomes" id="UP001374535"/>
    </source>
</evidence>
<keyword evidence="2" id="KW-0963">Cytoplasm</keyword>
<evidence type="ECO:0000256" key="1">
    <source>
        <dbReference type="ARBA" id="ARBA00004496"/>
    </source>
</evidence>
<dbReference type="InterPro" id="IPR002925">
    <property type="entry name" value="Dienelactn_hydro"/>
</dbReference>
<dbReference type="FunFam" id="3.40.50.1820:FF:000178">
    <property type="entry name" value="Carboxymethylenebutenolidase homolog"/>
    <property type="match status" value="1"/>
</dbReference>
<evidence type="ECO:0000259" key="3">
    <source>
        <dbReference type="Pfam" id="PF01738"/>
    </source>
</evidence>
<proteinExistence type="predicted"/>
<comment type="subcellular location">
    <subcellularLocation>
        <location evidence="1">Cytoplasm</location>
    </subcellularLocation>
</comment>
<dbReference type="GO" id="GO:0016787">
    <property type="term" value="F:hydrolase activity"/>
    <property type="evidence" value="ECO:0007669"/>
    <property type="project" value="InterPro"/>
</dbReference>
<dbReference type="InterPro" id="IPR029058">
    <property type="entry name" value="AB_hydrolase_fold"/>
</dbReference>
<feature type="domain" description="Dienelactone hydrolase" evidence="3">
    <location>
        <begin position="276"/>
        <end position="485"/>
    </location>
</feature>
<keyword evidence="5" id="KW-1185">Reference proteome</keyword>
<sequence length="487" mass="52365">MSGPECCSNPPILSPNAGNGIVEKVGGLPCYLTASPHSNLAVLMLSDIFGYEAPLLRKLADKVAAAGYYVVVPDLLEGDPFKPDGSLDNLPVWLKDHGPVEKGAEGSKPVIEALKSKGFSAIAGVGFCWGAKVAVELAKSRLIQTAVVLHPAFLSVDDFKAVDTPIAILGAESDKYCPPELVREFEEILAAKPGVWSFVKIYPGVEHGWAVRYNTEDAEAVKAAEEAHDDLLDWLAKHLKGDSLIISMSGPQCCSNPPLLNPNAGAGHLEKLAGLHSYVAGSSNSNLTVILISDVFGYEAPNLRKIADKVAAAGYYVVVPDFFFGDPYNPENAADRPFPVWLKDHGSDKGFEAAKSIVEALKSKGVSAIGAAGFCWGAKVVVELAKSRLIQADVLLHPSFVSVDDIKDVDIPTAILGAETDKMYPPELVKQFEQVLAAKPGVDYFVKIFPEVSHGWTVRYKNEDPIAVKAAEEAHQDLLNWFAKHLK</sequence>
<accession>A0AAQ3NKK0</accession>
<dbReference type="SUPFAM" id="SSF53474">
    <property type="entry name" value="alpha/beta-Hydrolases"/>
    <property type="match status" value="2"/>
</dbReference>
<name>A0AAQ3NKK0_VIGMU</name>
<dbReference type="Proteomes" id="UP001374535">
    <property type="component" value="Chromosome 5"/>
</dbReference>
<dbReference type="GO" id="GO:0005737">
    <property type="term" value="C:cytoplasm"/>
    <property type="evidence" value="ECO:0007669"/>
    <property type="project" value="UniProtKB-SubCell"/>
</dbReference>